<sequence length="142" mass="16130">SDWLRITMEVNRILGLSSALVALFVFLPNHVISGDPPRRSSDDKFDHHQYPQQPIYYADLEDGLEVGHHYSASHDSTFGHDNVDSTASLFHSDHSKYHSHDPEDDSDDSGHHHGFNKFVLRLPNKPPHILTIGNIEIKEVED</sequence>
<dbReference type="EMBL" id="GECU01022871">
    <property type="protein sequence ID" value="JAS84835.1"/>
    <property type="molecule type" value="Transcribed_RNA"/>
</dbReference>
<reference evidence="2" key="1">
    <citation type="submission" date="2015-11" db="EMBL/GenBank/DDBJ databases">
        <title>De novo transcriptome assembly of four potential Pierce s Disease insect vectors from Arizona vineyards.</title>
        <authorList>
            <person name="Tassone E.E."/>
        </authorList>
    </citation>
    <scope>NUCLEOTIDE SEQUENCE</scope>
</reference>
<name>A0A1B6ID35_9HEMI</name>
<evidence type="ECO:0000313" key="2">
    <source>
        <dbReference type="EMBL" id="JAS84835.1"/>
    </source>
</evidence>
<organism evidence="2">
    <name type="scientific">Homalodisca liturata</name>
    <dbReference type="NCBI Taxonomy" id="320908"/>
    <lineage>
        <taxon>Eukaryota</taxon>
        <taxon>Metazoa</taxon>
        <taxon>Ecdysozoa</taxon>
        <taxon>Arthropoda</taxon>
        <taxon>Hexapoda</taxon>
        <taxon>Insecta</taxon>
        <taxon>Pterygota</taxon>
        <taxon>Neoptera</taxon>
        <taxon>Paraneoptera</taxon>
        <taxon>Hemiptera</taxon>
        <taxon>Auchenorrhyncha</taxon>
        <taxon>Membracoidea</taxon>
        <taxon>Cicadellidae</taxon>
        <taxon>Cicadellinae</taxon>
        <taxon>Proconiini</taxon>
        <taxon>Homalodisca</taxon>
    </lineage>
</organism>
<dbReference type="AlphaFoldDB" id="A0A1B6ID35"/>
<proteinExistence type="predicted"/>
<evidence type="ECO:0000256" key="1">
    <source>
        <dbReference type="SAM" id="MobiDB-lite"/>
    </source>
</evidence>
<feature type="compositionally biased region" description="Basic and acidic residues" evidence="1">
    <location>
        <begin position="92"/>
        <end position="101"/>
    </location>
</feature>
<feature type="non-terminal residue" evidence="2">
    <location>
        <position position="1"/>
    </location>
</feature>
<feature type="region of interest" description="Disordered" evidence="1">
    <location>
        <begin position="92"/>
        <end position="112"/>
    </location>
</feature>
<accession>A0A1B6ID35</accession>
<gene>
    <name evidence="2" type="ORF">g.8931</name>
</gene>
<protein>
    <submittedName>
        <fullName evidence="2">Uncharacterized protein</fullName>
    </submittedName>
</protein>